<reference evidence="2 3" key="1">
    <citation type="submission" date="2018-05" db="EMBL/GenBank/DDBJ databases">
        <title>Genomic analysis of Gracilibacillus dipsosauri DD1 reveals novel features of a salt-tolerant amylase.</title>
        <authorList>
            <person name="Deutch C.E."/>
            <person name="Yang S."/>
        </authorList>
    </citation>
    <scope>NUCLEOTIDE SEQUENCE [LARGE SCALE GENOMIC DNA]</scope>
    <source>
        <strain evidence="2 3">DD1</strain>
    </source>
</reference>
<keyword evidence="1" id="KW-0472">Membrane</keyword>
<dbReference type="AlphaFoldDB" id="A0A317KXH3"/>
<dbReference type="EMBL" id="QGTD01000008">
    <property type="protein sequence ID" value="PWU68197.1"/>
    <property type="molecule type" value="Genomic_DNA"/>
</dbReference>
<proteinExistence type="predicted"/>
<dbReference type="InterPro" id="IPR012156">
    <property type="entry name" value="Cold_shock_CspA"/>
</dbReference>
<keyword evidence="1" id="KW-0812">Transmembrane</keyword>
<keyword evidence="3" id="KW-1185">Reference proteome</keyword>
<name>A0A317KXH3_9BACI</name>
<dbReference type="Proteomes" id="UP000245624">
    <property type="component" value="Unassembled WGS sequence"/>
</dbReference>
<evidence type="ECO:0000256" key="1">
    <source>
        <dbReference type="SAM" id="Phobius"/>
    </source>
</evidence>
<protein>
    <submittedName>
        <fullName evidence="2">DUF1294 domain-containing protein</fullName>
    </submittedName>
</protein>
<dbReference type="PIRSF" id="PIRSF002599">
    <property type="entry name" value="Cold_shock_A"/>
    <property type="match status" value="1"/>
</dbReference>
<dbReference type="InterPro" id="IPR010718">
    <property type="entry name" value="DUF1294"/>
</dbReference>
<sequence>MILVAYYIVMNLIGFWTMQIDKNRAKKNKWRVPERRIWFIAFIGGGIGATVGMNVFRHKTKHLAFKLFLPLLGILQVLLIVYLSFTRVPIP</sequence>
<organism evidence="2 3">
    <name type="scientific">Gracilibacillus dipsosauri</name>
    <dbReference type="NCBI Taxonomy" id="178340"/>
    <lineage>
        <taxon>Bacteria</taxon>
        <taxon>Bacillati</taxon>
        <taxon>Bacillota</taxon>
        <taxon>Bacilli</taxon>
        <taxon>Bacillales</taxon>
        <taxon>Bacillaceae</taxon>
        <taxon>Gracilibacillus</taxon>
    </lineage>
</organism>
<feature type="transmembrane region" description="Helical" evidence="1">
    <location>
        <begin position="63"/>
        <end position="85"/>
    </location>
</feature>
<dbReference type="Pfam" id="PF06961">
    <property type="entry name" value="DUF1294"/>
    <property type="match status" value="1"/>
</dbReference>
<evidence type="ECO:0000313" key="2">
    <source>
        <dbReference type="EMBL" id="PWU68197.1"/>
    </source>
</evidence>
<gene>
    <name evidence="2" type="ORF">DLJ74_06990</name>
</gene>
<keyword evidence="1" id="KW-1133">Transmembrane helix</keyword>
<dbReference type="RefSeq" id="WP_054788267.1">
    <property type="nucleotide sequence ID" value="NZ_JAJUIE010000029.1"/>
</dbReference>
<accession>A0A317KXH3</accession>
<comment type="caution">
    <text evidence="2">The sequence shown here is derived from an EMBL/GenBank/DDBJ whole genome shotgun (WGS) entry which is preliminary data.</text>
</comment>
<feature type="transmembrane region" description="Helical" evidence="1">
    <location>
        <begin position="37"/>
        <end position="56"/>
    </location>
</feature>
<dbReference type="OrthoDB" id="1698854at2"/>
<evidence type="ECO:0000313" key="3">
    <source>
        <dbReference type="Proteomes" id="UP000245624"/>
    </source>
</evidence>
<dbReference type="GO" id="GO:0003676">
    <property type="term" value="F:nucleic acid binding"/>
    <property type="evidence" value="ECO:0007669"/>
    <property type="project" value="InterPro"/>
</dbReference>